<dbReference type="Pfam" id="PF06889">
    <property type="entry name" value="DUF1266"/>
    <property type="match status" value="1"/>
</dbReference>
<dbReference type="EMBL" id="UAPR01000014">
    <property type="protein sequence ID" value="SPT56455.1"/>
    <property type="molecule type" value="Genomic_DNA"/>
</dbReference>
<dbReference type="AlphaFoldDB" id="A0A2X0U817"/>
<dbReference type="STRING" id="1660.APY09_03770"/>
<protein>
    <submittedName>
        <fullName evidence="3">Protein of uncharacterized function (DUF1266)</fullName>
    </submittedName>
</protein>
<proteinExistence type="predicted"/>
<evidence type="ECO:0000313" key="4">
    <source>
        <dbReference type="Proteomes" id="UP000250192"/>
    </source>
</evidence>
<keyword evidence="1" id="KW-0472">Membrane</keyword>
<accession>A0A2X0U817</accession>
<evidence type="ECO:0000259" key="2">
    <source>
        <dbReference type="Pfam" id="PF06889"/>
    </source>
</evidence>
<evidence type="ECO:0000313" key="3">
    <source>
        <dbReference type="EMBL" id="SPT56455.1"/>
    </source>
</evidence>
<name>A0A2X0U817_9ACTO</name>
<feature type="transmembrane region" description="Helical" evidence="1">
    <location>
        <begin position="20"/>
        <end position="40"/>
    </location>
</feature>
<keyword evidence="1" id="KW-1133">Transmembrane helix</keyword>
<feature type="domain" description="DUF1266" evidence="2">
    <location>
        <begin position="121"/>
        <end position="294"/>
    </location>
</feature>
<dbReference type="Proteomes" id="UP000250192">
    <property type="component" value="Unassembled WGS sequence"/>
</dbReference>
<sequence>MTGTSSGRIGGVVASFLSDIPFPVWFCIGCVVVYFLNYYVKQAINRSKGAVPAPRDVRKAGQEGEWNKLNEHHTPTLRGKREAMATDPQARLLAPSMVYALCNGDPVNQLTLSAPAAAKTMLERDWGITDRESLIRQIYSLLRAGHREDFALLRERCQKKSWAESEIARLSKTADSSMEDWESRWRIRRFLDNDRGIHTLDFAAWDFLRAANLTRAGAGQGWLSQDEALDTLAVINRALQHSYSSWDETWEAFRITRWLWAAEGDAQSAANDLHDRNRGEFLIGANGLWTAIPWDAPYPTPRFVMLDALREMGALRLLQPSAWLSASAWEKDLDAQSRTRAPMSVGGKPIVN</sequence>
<gene>
    <name evidence="3" type="ORF">NCTC9935_01994</name>
</gene>
<keyword evidence="4" id="KW-1185">Reference proteome</keyword>
<dbReference type="InterPro" id="IPR009677">
    <property type="entry name" value="DUF1266"/>
</dbReference>
<evidence type="ECO:0000256" key="1">
    <source>
        <dbReference type="SAM" id="Phobius"/>
    </source>
</evidence>
<organism evidence="3 4">
    <name type="scientific">Schaalia odontolytica</name>
    <dbReference type="NCBI Taxonomy" id="1660"/>
    <lineage>
        <taxon>Bacteria</taxon>
        <taxon>Bacillati</taxon>
        <taxon>Actinomycetota</taxon>
        <taxon>Actinomycetes</taxon>
        <taxon>Actinomycetales</taxon>
        <taxon>Actinomycetaceae</taxon>
        <taxon>Schaalia</taxon>
    </lineage>
</organism>
<reference evidence="3 4" key="1">
    <citation type="submission" date="2018-06" db="EMBL/GenBank/DDBJ databases">
        <authorList>
            <consortium name="Pathogen Informatics"/>
            <person name="Doyle S."/>
        </authorList>
    </citation>
    <scope>NUCLEOTIDE SEQUENCE [LARGE SCALE GENOMIC DNA]</scope>
    <source>
        <strain evidence="3 4">NCTC9935</strain>
    </source>
</reference>
<keyword evidence="1" id="KW-0812">Transmembrane</keyword>